<accession>A0A645G4G5</accession>
<gene>
    <name evidence="1" type="ORF">SDC9_168925</name>
</gene>
<dbReference type="AlphaFoldDB" id="A0A645G4G5"/>
<sequence length="167" mass="18693">MGDAAAAKVSLRFKIESDSLVNAPFELEFGTPDRKVVMLNFGLRAWGPHVYLYPTALDTWSRNWEATRNLGSYRRGNWHRIELVVPYGEASELKQAFGVLYDETGVPGRVFSVPVTNPMLEKTGIGLVPGDKKQGAMIYLTDFSIRPVAGNELRRFTEAPQRDDSSK</sequence>
<proteinExistence type="predicted"/>
<protein>
    <submittedName>
        <fullName evidence="1">Uncharacterized protein</fullName>
    </submittedName>
</protein>
<reference evidence="1" key="1">
    <citation type="submission" date="2019-08" db="EMBL/GenBank/DDBJ databases">
        <authorList>
            <person name="Kucharzyk K."/>
            <person name="Murdoch R.W."/>
            <person name="Higgins S."/>
            <person name="Loffler F."/>
        </authorList>
    </citation>
    <scope>NUCLEOTIDE SEQUENCE</scope>
</reference>
<organism evidence="1">
    <name type="scientific">bioreactor metagenome</name>
    <dbReference type="NCBI Taxonomy" id="1076179"/>
    <lineage>
        <taxon>unclassified sequences</taxon>
        <taxon>metagenomes</taxon>
        <taxon>ecological metagenomes</taxon>
    </lineage>
</organism>
<name>A0A645G4G5_9ZZZZ</name>
<comment type="caution">
    <text evidence="1">The sequence shown here is derived from an EMBL/GenBank/DDBJ whole genome shotgun (WGS) entry which is preliminary data.</text>
</comment>
<evidence type="ECO:0000313" key="1">
    <source>
        <dbReference type="EMBL" id="MPN21545.1"/>
    </source>
</evidence>
<dbReference type="EMBL" id="VSSQ01069552">
    <property type="protein sequence ID" value="MPN21545.1"/>
    <property type="molecule type" value="Genomic_DNA"/>
</dbReference>